<dbReference type="AlphaFoldDB" id="A0A0G4F5C5"/>
<dbReference type="Pfam" id="PF04278">
    <property type="entry name" value="Tic22"/>
    <property type="match status" value="1"/>
</dbReference>
<dbReference type="OrthoDB" id="196308at2759"/>
<evidence type="ECO:0000256" key="3">
    <source>
        <dbReference type="ARBA" id="ARBA00022640"/>
    </source>
</evidence>
<name>A0A0G4F5C5_VITBC</name>
<keyword evidence="2" id="KW-0150">Chloroplast</keyword>
<keyword evidence="4" id="KW-0812">Transmembrane</keyword>
<dbReference type="VEuPathDB" id="CryptoDB:Vbra_8821"/>
<keyword evidence="6" id="KW-1185">Reference proteome</keyword>
<evidence type="ECO:0000256" key="1">
    <source>
        <dbReference type="ARBA" id="ARBA00004229"/>
    </source>
</evidence>
<sequence length="286" mass="31336">MKLDEEDGGTKKLITGIAISGLLTLVYLRGFFADMGSISQQIAANLKGEPAQMQNVNPRAQMGQALSRAEITRKLDQVPVFYVVTSDGRVNIDQSGDRRMGRFFLEPSEATQALEDLKMSDYIQWKDAFIGAARLGDVYFPLVKKEGKLKSFPYYVDTSAAFAVVPSNKELANAQKRIPNWSEGPGKAGEVPIWGTQSLAFEGDGDSPTSRLRIPLFIRLEDLEESWRRLKAESPTLPDKPDVRASTLGSSVEMLEEGGTPLSPKVFEFFPSPDAIQKASDGPSAA</sequence>
<dbReference type="GO" id="GO:0015031">
    <property type="term" value="P:protein transport"/>
    <property type="evidence" value="ECO:0007669"/>
    <property type="project" value="InterPro"/>
</dbReference>
<dbReference type="PANTHER" id="PTHR33926">
    <property type="entry name" value="PROTEIN TIC 22, CHLOROPLASTIC"/>
    <property type="match status" value="1"/>
</dbReference>
<keyword evidence="3" id="KW-0934">Plastid</keyword>
<dbReference type="InParanoid" id="A0A0G4F5C5"/>
<evidence type="ECO:0000256" key="4">
    <source>
        <dbReference type="SAM" id="Phobius"/>
    </source>
</evidence>
<reference evidence="5 6" key="1">
    <citation type="submission" date="2014-11" db="EMBL/GenBank/DDBJ databases">
        <authorList>
            <person name="Zhu J."/>
            <person name="Qi W."/>
            <person name="Song R."/>
        </authorList>
    </citation>
    <scope>NUCLEOTIDE SEQUENCE [LARGE SCALE GENOMIC DNA]</scope>
</reference>
<dbReference type="Proteomes" id="UP000041254">
    <property type="component" value="Unassembled WGS sequence"/>
</dbReference>
<protein>
    <submittedName>
        <fullName evidence="5">Uncharacterized protein</fullName>
    </submittedName>
</protein>
<dbReference type="GO" id="GO:0009507">
    <property type="term" value="C:chloroplast"/>
    <property type="evidence" value="ECO:0007669"/>
    <property type="project" value="UniProtKB-SubCell"/>
</dbReference>
<evidence type="ECO:0000313" key="5">
    <source>
        <dbReference type="EMBL" id="CEM06928.1"/>
    </source>
</evidence>
<organism evidence="5 6">
    <name type="scientific">Vitrella brassicaformis (strain CCMP3155)</name>
    <dbReference type="NCBI Taxonomy" id="1169540"/>
    <lineage>
        <taxon>Eukaryota</taxon>
        <taxon>Sar</taxon>
        <taxon>Alveolata</taxon>
        <taxon>Colpodellida</taxon>
        <taxon>Vitrellaceae</taxon>
        <taxon>Vitrella</taxon>
    </lineage>
</organism>
<dbReference type="InterPro" id="IPR007378">
    <property type="entry name" value="Tic22-like"/>
</dbReference>
<evidence type="ECO:0000313" key="6">
    <source>
        <dbReference type="Proteomes" id="UP000041254"/>
    </source>
</evidence>
<accession>A0A0G4F5C5</accession>
<dbReference type="PANTHER" id="PTHR33926:SF4">
    <property type="entry name" value="PROTEIN TIC 22, CHLOROPLASTIC"/>
    <property type="match status" value="1"/>
</dbReference>
<comment type="subcellular location">
    <subcellularLocation>
        <location evidence="1">Plastid</location>
        <location evidence="1">Chloroplast</location>
    </subcellularLocation>
</comment>
<keyword evidence="4" id="KW-0472">Membrane</keyword>
<evidence type="ECO:0000256" key="2">
    <source>
        <dbReference type="ARBA" id="ARBA00022528"/>
    </source>
</evidence>
<gene>
    <name evidence="5" type="ORF">Vbra_8821</name>
</gene>
<dbReference type="EMBL" id="CDMY01000373">
    <property type="protein sequence ID" value="CEM06928.1"/>
    <property type="molecule type" value="Genomic_DNA"/>
</dbReference>
<dbReference type="Gene3D" id="3.40.1350.100">
    <property type="match status" value="2"/>
</dbReference>
<keyword evidence="4" id="KW-1133">Transmembrane helix</keyword>
<feature type="transmembrane region" description="Helical" evidence="4">
    <location>
        <begin position="12"/>
        <end position="32"/>
    </location>
</feature>
<proteinExistence type="predicted"/>